<sequence length="379" mass="41533">MRKSSGSLRNSGTYTSPGTPEYEGGNMGDFPKGWSSERVPPPANGSRRHVNSPALMPFYSGRSFPSKWDDAERWITSPVSAFGVYKNSVVQSRRPKSKSGPLGTPGLMYLPNYSPPMVALEAGSARTFGTNSPFPTGVFMADGIQLQYGASAGDRSSRIMSDVLSESSVPSSQDGKNIGANETENMVSRVVSRRDMATQMSPDGSNHSSPGRKTLGSTVPRSVSSAKDQQHDRSSKDDIRDVQVDKGTNANMQLKKSRHRKTKRNTSDAQTPAPVWDVTQAAKDTSKLQREEAKIAAWENLQKAKAEAAVRKLEMKLEKRRSESMDKIVNRLRVAEIKAQDMRSSITESRATQRTTNNAGFGRKYITMSRLSACFSCCT</sequence>
<comment type="similarity">
    <text evidence="1">Belongs to the remorin family.</text>
</comment>
<evidence type="ECO:0000256" key="1">
    <source>
        <dbReference type="ARBA" id="ARBA00005711"/>
    </source>
</evidence>
<evidence type="ECO:0000313" key="4">
    <source>
        <dbReference type="EMBL" id="GAA0183116.1"/>
    </source>
</evidence>
<dbReference type="PANTHER" id="PTHR31471:SF2">
    <property type="entry name" value="REMORIN FAMILY PROTEIN"/>
    <property type="match status" value="1"/>
</dbReference>
<gene>
    <name evidence="4" type="ORF">LIER_30588</name>
</gene>
<dbReference type="Pfam" id="PF03763">
    <property type="entry name" value="Remorin_C"/>
    <property type="match status" value="1"/>
</dbReference>
<evidence type="ECO:0000313" key="5">
    <source>
        <dbReference type="Proteomes" id="UP001454036"/>
    </source>
</evidence>
<feature type="compositionally biased region" description="Polar residues" evidence="2">
    <location>
        <begin position="1"/>
        <end position="18"/>
    </location>
</feature>
<feature type="domain" description="Remorin C-terminal" evidence="3">
    <location>
        <begin position="270"/>
        <end position="355"/>
    </location>
</feature>
<dbReference type="EMBL" id="BAABME010011021">
    <property type="protein sequence ID" value="GAA0183116.1"/>
    <property type="molecule type" value="Genomic_DNA"/>
</dbReference>
<feature type="region of interest" description="Disordered" evidence="2">
    <location>
        <begin position="198"/>
        <end position="271"/>
    </location>
</feature>
<evidence type="ECO:0000256" key="2">
    <source>
        <dbReference type="SAM" id="MobiDB-lite"/>
    </source>
</evidence>
<feature type="region of interest" description="Disordered" evidence="2">
    <location>
        <begin position="163"/>
        <end position="185"/>
    </location>
</feature>
<evidence type="ECO:0000259" key="3">
    <source>
        <dbReference type="Pfam" id="PF03763"/>
    </source>
</evidence>
<proteinExistence type="inferred from homology"/>
<feature type="compositionally biased region" description="Polar residues" evidence="2">
    <location>
        <begin position="198"/>
        <end position="227"/>
    </location>
</feature>
<dbReference type="Proteomes" id="UP001454036">
    <property type="component" value="Unassembled WGS sequence"/>
</dbReference>
<protein>
    <recommendedName>
        <fullName evidence="3">Remorin C-terminal domain-containing protein</fullName>
    </recommendedName>
</protein>
<dbReference type="InterPro" id="IPR005516">
    <property type="entry name" value="Remorin_C"/>
</dbReference>
<organism evidence="4 5">
    <name type="scientific">Lithospermum erythrorhizon</name>
    <name type="common">Purple gromwell</name>
    <name type="synonym">Lithospermum officinale var. erythrorhizon</name>
    <dbReference type="NCBI Taxonomy" id="34254"/>
    <lineage>
        <taxon>Eukaryota</taxon>
        <taxon>Viridiplantae</taxon>
        <taxon>Streptophyta</taxon>
        <taxon>Embryophyta</taxon>
        <taxon>Tracheophyta</taxon>
        <taxon>Spermatophyta</taxon>
        <taxon>Magnoliopsida</taxon>
        <taxon>eudicotyledons</taxon>
        <taxon>Gunneridae</taxon>
        <taxon>Pentapetalae</taxon>
        <taxon>asterids</taxon>
        <taxon>lamiids</taxon>
        <taxon>Boraginales</taxon>
        <taxon>Boraginaceae</taxon>
        <taxon>Boraginoideae</taxon>
        <taxon>Lithospermeae</taxon>
        <taxon>Lithospermum</taxon>
    </lineage>
</organism>
<feature type="compositionally biased region" description="Low complexity" evidence="2">
    <location>
        <begin position="163"/>
        <end position="172"/>
    </location>
</feature>
<name>A0AAV3RTZ9_LITER</name>
<feature type="region of interest" description="Disordered" evidence="2">
    <location>
        <begin position="1"/>
        <end position="55"/>
    </location>
</feature>
<feature type="compositionally biased region" description="Basic and acidic residues" evidence="2">
    <location>
        <begin position="228"/>
        <end position="244"/>
    </location>
</feature>
<reference evidence="4 5" key="1">
    <citation type="submission" date="2024-01" db="EMBL/GenBank/DDBJ databases">
        <title>The complete chloroplast genome sequence of Lithospermum erythrorhizon: insights into the phylogenetic relationship among Boraginaceae species and the maternal lineages of purple gromwells.</title>
        <authorList>
            <person name="Okada T."/>
            <person name="Watanabe K."/>
        </authorList>
    </citation>
    <scope>NUCLEOTIDE SEQUENCE [LARGE SCALE GENOMIC DNA]</scope>
</reference>
<accession>A0AAV3RTZ9</accession>
<keyword evidence="5" id="KW-1185">Reference proteome</keyword>
<dbReference type="AlphaFoldDB" id="A0AAV3RTZ9"/>
<feature type="compositionally biased region" description="Basic residues" evidence="2">
    <location>
        <begin position="255"/>
        <end position="264"/>
    </location>
</feature>
<comment type="caution">
    <text evidence="4">The sequence shown here is derived from an EMBL/GenBank/DDBJ whole genome shotgun (WGS) entry which is preliminary data.</text>
</comment>
<dbReference type="PANTHER" id="PTHR31471">
    <property type="entry name" value="OS02G0116800 PROTEIN"/>
    <property type="match status" value="1"/>
</dbReference>